<keyword evidence="5 6" id="KW-0472">Membrane</keyword>
<accession>A0A5C6B7X3</accession>
<dbReference type="RefSeq" id="WP_146517734.1">
    <property type="nucleotide sequence ID" value="NZ_CP151726.1"/>
</dbReference>
<keyword evidence="9" id="KW-1185">Reference proteome</keyword>
<dbReference type="PANTHER" id="PTHR12677">
    <property type="entry name" value="GOLGI APPARATUS MEMBRANE PROTEIN TVP38-RELATED"/>
    <property type="match status" value="1"/>
</dbReference>
<dbReference type="InterPro" id="IPR032816">
    <property type="entry name" value="VTT_dom"/>
</dbReference>
<evidence type="ECO:0000313" key="9">
    <source>
        <dbReference type="Proteomes" id="UP000320176"/>
    </source>
</evidence>
<dbReference type="InterPro" id="IPR015414">
    <property type="entry name" value="TMEM64"/>
</dbReference>
<comment type="caution">
    <text evidence="8">The sequence shown here is derived from an EMBL/GenBank/DDBJ whole genome shotgun (WGS) entry which is preliminary data.</text>
</comment>
<comment type="similarity">
    <text evidence="6">Belongs to the TVP38/TMEM64 family.</text>
</comment>
<dbReference type="EMBL" id="SJPN01000001">
    <property type="protein sequence ID" value="TWU07521.1"/>
    <property type="molecule type" value="Genomic_DNA"/>
</dbReference>
<dbReference type="Proteomes" id="UP000320176">
    <property type="component" value="Unassembled WGS sequence"/>
</dbReference>
<proteinExistence type="inferred from homology"/>
<evidence type="ECO:0000256" key="2">
    <source>
        <dbReference type="ARBA" id="ARBA00022475"/>
    </source>
</evidence>
<evidence type="ECO:0000256" key="1">
    <source>
        <dbReference type="ARBA" id="ARBA00004651"/>
    </source>
</evidence>
<feature type="transmembrane region" description="Helical" evidence="6">
    <location>
        <begin position="172"/>
        <end position="190"/>
    </location>
</feature>
<dbReference type="AlphaFoldDB" id="A0A5C6B7X3"/>
<feature type="domain" description="VTT" evidence="7">
    <location>
        <begin position="80"/>
        <end position="193"/>
    </location>
</feature>
<feature type="transmembrane region" description="Helical" evidence="6">
    <location>
        <begin position="142"/>
        <end position="165"/>
    </location>
</feature>
<evidence type="ECO:0000256" key="4">
    <source>
        <dbReference type="ARBA" id="ARBA00022989"/>
    </source>
</evidence>
<gene>
    <name evidence="8" type="ORF">Pla52n_00940</name>
</gene>
<feature type="transmembrane region" description="Helical" evidence="6">
    <location>
        <begin position="12"/>
        <end position="31"/>
    </location>
</feature>
<sequence>MTDATESPKSFPITKVLVLLGVGLIATYAYLRYGDSLTLENLAGHETALRNYRIDHPILVYAVAFGIYVGVTGLSLPGAAVLTLVMAWYFGFARAMVLVSFASTTGATVAFLLSRFLLRDTIQSRFGDRLATFNENLEREGAFYLFTLRLIPAVPFFVINVVMGLTPMKTWTFWWVSQLGMLAGTAVYVYAGASFPTLNALAENGAGGILSWKLIVAFIALGLFPLAAKKIIGSVKRNRGIETRTTDDAREHAEKGISSEQ</sequence>
<keyword evidence="2 6" id="KW-1003">Cell membrane</keyword>
<dbReference type="Pfam" id="PF09335">
    <property type="entry name" value="VTT_dom"/>
    <property type="match status" value="1"/>
</dbReference>
<evidence type="ECO:0000256" key="5">
    <source>
        <dbReference type="ARBA" id="ARBA00023136"/>
    </source>
</evidence>
<evidence type="ECO:0000256" key="3">
    <source>
        <dbReference type="ARBA" id="ARBA00022692"/>
    </source>
</evidence>
<dbReference type="OrthoDB" id="9779114at2"/>
<keyword evidence="3 6" id="KW-0812">Transmembrane</keyword>
<name>A0A5C6B7X3_9BACT</name>
<dbReference type="PANTHER" id="PTHR12677:SF59">
    <property type="entry name" value="GOLGI APPARATUS MEMBRANE PROTEIN TVP38-RELATED"/>
    <property type="match status" value="1"/>
</dbReference>
<keyword evidence="4 6" id="KW-1133">Transmembrane helix</keyword>
<comment type="subcellular location">
    <subcellularLocation>
        <location evidence="1 6">Cell membrane</location>
        <topology evidence="1 6">Multi-pass membrane protein</topology>
    </subcellularLocation>
</comment>
<feature type="transmembrane region" description="Helical" evidence="6">
    <location>
        <begin position="97"/>
        <end position="118"/>
    </location>
</feature>
<evidence type="ECO:0000313" key="8">
    <source>
        <dbReference type="EMBL" id="TWU07521.1"/>
    </source>
</evidence>
<feature type="transmembrane region" description="Helical" evidence="6">
    <location>
        <begin position="58"/>
        <end position="90"/>
    </location>
</feature>
<dbReference type="GO" id="GO:0005886">
    <property type="term" value="C:plasma membrane"/>
    <property type="evidence" value="ECO:0007669"/>
    <property type="project" value="UniProtKB-SubCell"/>
</dbReference>
<feature type="transmembrane region" description="Helical" evidence="6">
    <location>
        <begin position="210"/>
        <end position="228"/>
    </location>
</feature>
<evidence type="ECO:0000259" key="7">
    <source>
        <dbReference type="Pfam" id="PF09335"/>
    </source>
</evidence>
<reference evidence="8 9" key="1">
    <citation type="submission" date="2019-02" db="EMBL/GenBank/DDBJ databases">
        <title>Deep-cultivation of Planctomycetes and their phenomic and genomic characterization uncovers novel biology.</title>
        <authorList>
            <person name="Wiegand S."/>
            <person name="Jogler M."/>
            <person name="Boedeker C."/>
            <person name="Pinto D."/>
            <person name="Vollmers J."/>
            <person name="Rivas-Marin E."/>
            <person name="Kohn T."/>
            <person name="Peeters S.H."/>
            <person name="Heuer A."/>
            <person name="Rast P."/>
            <person name="Oberbeckmann S."/>
            <person name="Bunk B."/>
            <person name="Jeske O."/>
            <person name="Meyerdierks A."/>
            <person name="Storesund J.E."/>
            <person name="Kallscheuer N."/>
            <person name="Luecker S."/>
            <person name="Lage O.M."/>
            <person name="Pohl T."/>
            <person name="Merkel B.J."/>
            <person name="Hornburger P."/>
            <person name="Mueller R.-W."/>
            <person name="Bruemmer F."/>
            <person name="Labrenz M."/>
            <person name="Spormann A.M."/>
            <person name="Op Den Camp H."/>
            <person name="Overmann J."/>
            <person name="Amann R."/>
            <person name="Jetten M.S.M."/>
            <person name="Mascher T."/>
            <person name="Medema M.H."/>
            <person name="Devos D.P."/>
            <person name="Kaster A.-K."/>
            <person name="Ovreas L."/>
            <person name="Rohde M."/>
            <person name="Galperin M.Y."/>
            <person name="Jogler C."/>
        </authorList>
    </citation>
    <scope>NUCLEOTIDE SEQUENCE [LARGE SCALE GENOMIC DNA]</scope>
    <source>
        <strain evidence="8 9">Pla52n</strain>
    </source>
</reference>
<protein>
    <recommendedName>
        <fullName evidence="6">TVP38/TMEM64 family membrane protein</fullName>
    </recommendedName>
</protein>
<evidence type="ECO:0000256" key="6">
    <source>
        <dbReference type="RuleBase" id="RU366058"/>
    </source>
</evidence>
<organism evidence="8 9">
    <name type="scientific">Stieleria varia</name>
    <dbReference type="NCBI Taxonomy" id="2528005"/>
    <lineage>
        <taxon>Bacteria</taxon>
        <taxon>Pseudomonadati</taxon>
        <taxon>Planctomycetota</taxon>
        <taxon>Planctomycetia</taxon>
        <taxon>Pirellulales</taxon>
        <taxon>Pirellulaceae</taxon>
        <taxon>Stieleria</taxon>
    </lineage>
</organism>